<organism evidence="4 5">
    <name type="scientific">Halopseudomonas phragmitis</name>
    <dbReference type="NCBI Taxonomy" id="1931241"/>
    <lineage>
        <taxon>Bacteria</taxon>
        <taxon>Pseudomonadati</taxon>
        <taxon>Pseudomonadota</taxon>
        <taxon>Gammaproteobacteria</taxon>
        <taxon>Pseudomonadales</taxon>
        <taxon>Pseudomonadaceae</taxon>
        <taxon>Halopseudomonas</taxon>
    </lineage>
</organism>
<dbReference type="InterPro" id="IPR032710">
    <property type="entry name" value="NTF2-like_dom_sf"/>
</dbReference>
<name>A0A1V0B9Z6_9GAMM</name>
<dbReference type="SUPFAM" id="SSF103642">
    <property type="entry name" value="Sec-C motif"/>
    <property type="match status" value="1"/>
</dbReference>
<dbReference type="PANTHER" id="PTHR33747">
    <property type="entry name" value="UPF0225 PROTEIN SCO1677"/>
    <property type="match status" value="1"/>
</dbReference>
<dbReference type="InterPro" id="IPR004027">
    <property type="entry name" value="SEC_C_motif"/>
</dbReference>
<accession>A0A1V0B9Z6</accession>
<dbReference type="Proteomes" id="UP000243488">
    <property type="component" value="Chromosome"/>
</dbReference>
<protein>
    <recommendedName>
        <fullName evidence="2">UPF0225 protein BVH74_18465</fullName>
    </recommendedName>
</protein>
<dbReference type="NCBIfam" id="NF001213">
    <property type="entry name" value="PRK00183.1"/>
    <property type="match status" value="1"/>
</dbReference>
<evidence type="ECO:0000313" key="4">
    <source>
        <dbReference type="EMBL" id="AQZ96614.1"/>
    </source>
</evidence>
<reference evidence="4 5" key="1">
    <citation type="submission" date="2017-03" db="EMBL/GenBank/DDBJ databases">
        <title>Complete genome sequence of the novel DNRA strain Pseudomonas sp. S-6-2 isolated from Chinese polluted river sediment. Journal of Biotechnology.</title>
        <authorList>
            <person name="Li J."/>
            <person name="Xiang F."/>
            <person name="Wang L."/>
            <person name="Xi L."/>
            <person name="Liu J."/>
        </authorList>
    </citation>
    <scope>NUCLEOTIDE SEQUENCE [LARGE SCALE GENOMIC DNA]</scope>
    <source>
        <strain evidence="4 5">S-6-2</strain>
    </source>
</reference>
<gene>
    <name evidence="4" type="ORF">BVH74_18465</name>
</gene>
<evidence type="ECO:0000259" key="3">
    <source>
        <dbReference type="Pfam" id="PF17775"/>
    </source>
</evidence>
<dbReference type="STRING" id="1931241.BVH74_18465"/>
<dbReference type="Pfam" id="PF17775">
    <property type="entry name" value="YchJ_M-like"/>
    <property type="match status" value="1"/>
</dbReference>
<keyword evidence="5" id="KW-1185">Reference proteome</keyword>
<dbReference type="NCBIfam" id="NF002486">
    <property type="entry name" value="PRK01752.1"/>
    <property type="match status" value="1"/>
</dbReference>
<dbReference type="Gene3D" id="3.10.450.50">
    <property type="match status" value="1"/>
</dbReference>
<dbReference type="SUPFAM" id="SSF54427">
    <property type="entry name" value="NTF2-like"/>
    <property type="match status" value="1"/>
</dbReference>
<dbReference type="Pfam" id="PF02810">
    <property type="entry name" value="SEC-C"/>
    <property type="match status" value="2"/>
</dbReference>
<dbReference type="AlphaFoldDB" id="A0A1V0B9Z6"/>
<sequence>MMPDSQLCPCGSQQSYAECCQSWHQGLPAPSAEKLMRSRYCAYVLGLIDYLVATTLPAQQAFLAREAMSQWSRDSQWLGLEVEQVVAGDARGQVTFIAYWADPDGSRHSHRECSDFVNKAGHWYFIDPNHPIKAGRNEPCPCGSGRKFKQCCCV</sequence>
<comment type="similarity">
    <text evidence="1 2">Belongs to the UPF0225 family.</text>
</comment>
<dbReference type="EMBL" id="CP020100">
    <property type="protein sequence ID" value="AQZ96614.1"/>
    <property type="molecule type" value="Genomic_DNA"/>
</dbReference>
<feature type="domain" description="YchJ-like middle NTF2-like" evidence="3">
    <location>
        <begin position="31"/>
        <end position="127"/>
    </location>
</feature>
<proteinExistence type="inferred from homology"/>
<dbReference type="HAMAP" id="MF_00612">
    <property type="entry name" value="UPF0225"/>
    <property type="match status" value="1"/>
</dbReference>
<dbReference type="KEGG" id="ppha:BVH74_18465"/>
<evidence type="ECO:0000313" key="5">
    <source>
        <dbReference type="Proteomes" id="UP000243488"/>
    </source>
</evidence>
<evidence type="ECO:0000256" key="2">
    <source>
        <dbReference type="HAMAP-Rule" id="MF_00612"/>
    </source>
</evidence>
<dbReference type="InterPro" id="IPR048469">
    <property type="entry name" value="YchJ-like_M"/>
</dbReference>
<evidence type="ECO:0000256" key="1">
    <source>
        <dbReference type="ARBA" id="ARBA00010839"/>
    </source>
</evidence>
<dbReference type="NCBIfam" id="NF002449">
    <property type="entry name" value="PRK01617.1"/>
    <property type="match status" value="1"/>
</dbReference>
<dbReference type="PANTHER" id="PTHR33747:SF1">
    <property type="entry name" value="ADENYLATE CYCLASE-ASSOCIATED CAP C-TERMINAL DOMAIN-CONTAINING PROTEIN"/>
    <property type="match status" value="1"/>
</dbReference>
<dbReference type="InterPro" id="IPR023006">
    <property type="entry name" value="YchJ-like"/>
</dbReference>